<dbReference type="RefSeq" id="XP_033519794.1">
    <property type="nucleotide sequence ID" value="XM_033670854.1"/>
</dbReference>
<gene>
    <name evidence="1" type="ORF">P153DRAFT_389560</name>
</gene>
<sequence length="163" mass="17298">MRMTIPQTRAVPPSRDLVDFSCRVAFQKSARWGWCKNGLRRGLSGEAPATAHLSVWESFKSLQAPGPSMHTAEIAWIAPIASRRHDHLACVASQITAGRASVDAVAGAMATDPAPSTSIITFMAAPAAALSPPSPPPHNPYFYPTAPPSVHSLSLCPTTTPIF</sequence>
<evidence type="ECO:0000313" key="2">
    <source>
        <dbReference type="Proteomes" id="UP000799771"/>
    </source>
</evidence>
<reference evidence="1" key="1">
    <citation type="journal article" date="2020" name="Stud. Mycol.">
        <title>101 Dothideomycetes genomes: a test case for predicting lifestyles and emergence of pathogens.</title>
        <authorList>
            <person name="Haridas S."/>
            <person name="Albert R."/>
            <person name="Binder M."/>
            <person name="Bloem J."/>
            <person name="Labutti K."/>
            <person name="Salamov A."/>
            <person name="Andreopoulos B."/>
            <person name="Baker S."/>
            <person name="Barry K."/>
            <person name="Bills G."/>
            <person name="Bluhm B."/>
            <person name="Cannon C."/>
            <person name="Castanera R."/>
            <person name="Culley D."/>
            <person name="Daum C."/>
            <person name="Ezra D."/>
            <person name="Gonzalez J."/>
            <person name="Henrissat B."/>
            <person name="Kuo A."/>
            <person name="Liang C."/>
            <person name="Lipzen A."/>
            <person name="Lutzoni F."/>
            <person name="Magnuson J."/>
            <person name="Mondo S."/>
            <person name="Nolan M."/>
            <person name="Ohm R."/>
            <person name="Pangilinan J."/>
            <person name="Park H.-J."/>
            <person name="Ramirez L."/>
            <person name="Alfaro M."/>
            <person name="Sun H."/>
            <person name="Tritt A."/>
            <person name="Yoshinaga Y."/>
            <person name="Zwiers L.-H."/>
            <person name="Turgeon B."/>
            <person name="Goodwin S."/>
            <person name="Spatafora J."/>
            <person name="Crous P."/>
            <person name="Grigoriev I."/>
        </authorList>
    </citation>
    <scope>NUCLEOTIDE SEQUENCE</scope>
    <source>
        <strain evidence="1">CBS 119687</strain>
    </source>
</reference>
<dbReference type="AlphaFoldDB" id="A0A6A6A067"/>
<evidence type="ECO:0000313" key="1">
    <source>
        <dbReference type="EMBL" id="KAF2125402.1"/>
    </source>
</evidence>
<accession>A0A6A6A067</accession>
<proteinExistence type="predicted"/>
<dbReference type="EMBL" id="ML977516">
    <property type="protein sequence ID" value="KAF2125402.1"/>
    <property type="molecule type" value="Genomic_DNA"/>
</dbReference>
<dbReference type="Proteomes" id="UP000799771">
    <property type="component" value="Unassembled WGS sequence"/>
</dbReference>
<organism evidence="1 2">
    <name type="scientific">Dothidotthia symphoricarpi CBS 119687</name>
    <dbReference type="NCBI Taxonomy" id="1392245"/>
    <lineage>
        <taxon>Eukaryota</taxon>
        <taxon>Fungi</taxon>
        <taxon>Dikarya</taxon>
        <taxon>Ascomycota</taxon>
        <taxon>Pezizomycotina</taxon>
        <taxon>Dothideomycetes</taxon>
        <taxon>Pleosporomycetidae</taxon>
        <taxon>Pleosporales</taxon>
        <taxon>Dothidotthiaceae</taxon>
        <taxon>Dothidotthia</taxon>
    </lineage>
</organism>
<name>A0A6A6A067_9PLEO</name>
<dbReference type="GeneID" id="54411286"/>
<keyword evidence="2" id="KW-1185">Reference proteome</keyword>
<protein>
    <submittedName>
        <fullName evidence="1">Uncharacterized protein</fullName>
    </submittedName>
</protein>